<dbReference type="InterPro" id="IPR001029">
    <property type="entry name" value="Flagellin_N"/>
</dbReference>
<feature type="domain" description="Flagellin C-terminal" evidence="5">
    <location>
        <begin position="230"/>
        <end position="296"/>
    </location>
</feature>
<keyword evidence="7" id="KW-1185">Reference proteome</keyword>
<comment type="caution">
    <text evidence="6">The sequence shown here is derived from an EMBL/GenBank/DDBJ whole genome shotgun (WGS) entry which is preliminary data.</text>
</comment>
<dbReference type="Pfam" id="PF00700">
    <property type="entry name" value="Flagellin_C"/>
    <property type="match status" value="1"/>
</dbReference>
<dbReference type="NCBIfam" id="TIGR02550">
    <property type="entry name" value="flagell_flgL"/>
    <property type="match status" value="1"/>
</dbReference>
<keyword evidence="6" id="KW-0969">Cilium</keyword>
<dbReference type="OrthoDB" id="9758307at2"/>
<organism evidence="6 7">
    <name type="scientific">Viridibacillus arvi</name>
    <dbReference type="NCBI Taxonomy" id="263475"/>
    <lineage>
        <taxon>Bacteria</taxon>
        <taxon>Bacillati</taxon>
        <taxon>Bacillota</taxon>
        <taxon>Bacilli</taxon>
        <taxon>Bacillales</taxon>
        <taxon>Caryophanaceae</taxon>
        <taxon>Viridibacillus</taxon>
    </lineage>
</organism>
<dbReference type="GeneID" id="301137373"/>
<evidence type="ECO:0000259" key="4">
    <source>
        <dbReference type="Pfam" id="PF00669"/>
    </source>
</evidence>
<comment type="similarity">
    <text evidence="2">Belongs to the bacterial flagellin family.</text>
</comment>
<dbReference type="InterPro" id="IPR046358">
    <property type="entry name" value="Flagellin_C"/>
</dbReference>
<name>A0A0M0LF82_9BACL</name>
<gene>
    <name evidence="6" type="ORF">AMD00_14830</name>
</gene>
<evidence type="ECO:0000256" key="3">
    <source>
        <dbReference type="ARBA" id="ARBA00023143"/>
    </source>
</evidence>
<dbReference type="InterPro" id="IPR001492">
    <property type="entry name" value="Flagellin"/>
</dbReference>
<evidence type="ECO:0000313" key="6">
    <source>
        <dbReference type="EMBL" id="KOO49611.1"/>
    </source>
</evidence>
<dbReference type="GO" id="GO:0071973">
    <property type="term" value="P:bacterial-type flagellum-dependent cell motility"/>
    <property type="evidence" value="ECO:0007669"/>
    <property type="project" value="InterPro"/>
</dbReference>
<dbReference type="Gene3D" id="1.20.1330.10">
    <property type="entry name" value="f41 fragment of flagellin, N-terminal domain"/>
    <property type="match status" value="1"/>
</dbReference>
<evidence type="ECO:0000256" key="2">
    <source>
        <dbReference type="ARBA" id="ARBA00005709"/>
    </source>
</evidence>
<dbReference type="EMBL" id="LILB01000005">
    <property type="protein sequence ID" value="KOO49611.1"/>
    <property type="molecule type" value="Genomic_DNA"/>
</dbReference>
<evidence type="ECO:0000259" key="5">
    <source>
        <dbReference type="Pfam" id="PF00700"/>
    </source>
</evidence>
<evidence type="ECO:0000313" key="7">
    <source>
        <dbReference type="Proteomes" id="UP000036867"/>
    </source>
</evidence>
<dbReference type="InterPro" id="IPR013384">
    <property type="entry name" value="Flagell_FlgL"/>
</dbReference>
<dbReference type="AlphaFoldDB" id="A0A0M0LF82"/>
<dbReference type="PANTHER" id="PTHR42792:SF1">
    <property type="entry name" value="FLAGELLAR HOOK-ASSOCIATED PROTEIN 3"/>
    <property type="match status" value="1"/>
</dbReference>
<keyword evidence="6" id="KW-0966">Cell projection</keyword>
<feature type="domain" description="Flagellin N-terminal" evidence="4">
    <location>
        <begin position="4"/>
        <end position="140"/>
    </location>
</feature>
<keyword evidence="6" id="KW-0282">Flagellum</keyword>
<comment type="subcellular location">
    <subcellularLocation>
        <location evidence="1">Bacterial flagellum</location>
    </subcellularLocation>
</comment>
<dbReference type="STRING" id="263475.AMD00_14830"/>
<dbReference type="GO" id="GO:0005198">
    <property type="term" value="F:structural molecule activity"/>
    <property type="evidence" value="ECO:0007669"/>
    <property type="project" value="InterPro"/>
</dbReference>
<dbReference type="GO" id="GO:0009424">
    <property type="term" value="C:bacterial-type flagellum hook"/>
    <property type="evidence" value="ECO:0007669"/>
    <property type="project" value="InterPro"/>
</dbReference>
<sequence length="305" mass="33377">MRITQSMMSSNMLRNLSNSYNKMGKLQQQISSGSKLTRPSDDPVAAIKGMGYRTDLSKVSQFTRNMNEVNSWLDSTDESLSQVGEALKRVQELVTQAATDTHTDEDRQKIKTEIDQIRQQIRDVANTQSGEKYIFSGTKTLEPLFSDASANAGATDPLPTLNGNNESVDIEVYNGVKLGVNINGKELFANIDKLMQDVQVALNDTDALNAGTTSGTAIGNLLGDISKGQNSILESLAQVGAKQNRVDMMTDRLSAQELNVTKQLSKNEDVDYEKAITQLITEESIHRASLSVGGRIIQPTLVDFL</sequence>
<dbReference type="RefSeq" id="WP_053417781.1">
    <property type="nucleotide sequence ID" value="NZ_LILB01000005.1"/>
</dbReference>
<dbReference type="PANTHER" id="PTHR42792">
    <property type="entry name" value="FLAGELLIN"/>
    <property type="match status" value="1"/>
</dbReference>
<keyword evidence="3" id="KW-0975">Bacterial flagellum</keyword>
<protein>
    <submittedName>
        <fullName evidence="6">Flagellar biosynthesis protein FlgL</fullName>
    </submittedName>
</protein>
<accession>A0A0M0LF82</accession>
<dbReference type="PATRIC" id="fig|263475.3.peg.4237"/>
<dbReference type="Proteomes" id="UP000036867">
    <property type="component" value="Unassembled WGS sequence"/>
</dbReference>
<evidence type="ECO:0000256" key="1">
    <source>
        <dbReference type="ARBA" id="ARBA00004365"/>
    </source>
</evidence>
<dbReference type="Pfam" id="PF00669">
    <property type="entry name" value="Flagellin_N"/>
    <property type="match status" value="1"/>
</dbReference>
<proteinExistence type="inferred from homology"/>
<dbReference type="SUPFAM" id="SSF64518">
    <property type="entry name" value="Phase 1 flagellin"/>
    <property type="match status" value="1"/>
</dbReference>
<reference evidence="7" key="1">
    <citation type="submission" date="2015-08" db="EMBL/GenBank/DDBJ databases">
        <title>Fjat-10028 dsm 16317.</title>
        <authorList>
            <person name="Liu B."/>
            <person name="Wang J."/>
            <person name="Zhu Y."/>
            <person name="Liu G."/>
            <person name="Chen Q."/>
            <person name="Chen Z."/>
            <person name="Lan J."/>
            <person name="Che J."/>
            <person name="Ge C."/>
            <person name="Shi H."/>
            <person name="Pan Z."/>
            <person name="Liu X."/>
        </authorList>
    </citation>
    <scope>NUCLEOTIDE SEQUENCE [LARGE SCALE GENOMIC DNA]</scope>
    <source>
        <strain evidence="7">DSM 16317</strain>
    </source>
</reference>